<evidence type="ECO:0000259" key="5">
    <source>
        <dbReference type="Pfam" id="PF04542"/>
    </source>
</evidence>
<dbReference type="PANTHER" id="PTHR43133:SF60">
    <property type="entry name" value="RNA POLYMERASE SIGMA FACTOR SIGV"/>
    <property type="match status" value="1"/>
</dbReference>
<dbReference type="CDD" id="cd06171">
    <property type="entry name" value="Sigma70_r4"/>
    <property type="match status" value="1"/>
</dbReference>
<accession>A0ABS6JXU0</accession>
<evidence type="ECO:0000256" key="2">
    <source>
        <dbReference type="ARBA" id="ARBA00023015"/>
    </source>
</evidence>
<dbReference type="Pfam" id="PF08281">
    <property type="entry name" value="Sigma70_r4_2"/>
    <property type="match status" value="1"/>
</dbReference>
<gene>
    <name evidence="7" type="ORF">KS407_18500</name>
</gene>
<evidence type="ECO:0000313" key="7">
    <source>
        <dbReference type="EMBL" id="MBU9723413.1"/>
    </source>
</evidence>
<dbReference type="Gene3D" id="1.10.1740.10">
    <property type="match status" value="1"/>
</dbReference>
<sequence>MNNLYHEHSDDIYQYIFFMIRDHGQAKDLMQDTFLRAYDNFHRFDGDNPRGWLFRIARNITIDYIRRKKPITYFFDIGSINTQHEVSAEHVATLNESERELYEAIGNLKVSYRDVILLRRIEGFSTEETADILEWDESKVRVTLSRAMKALKKQLGKEDSNHEAI</sequence>
<proteinExistence type="inferred from homology"/>
<dbReference type="NCBIfam" id="TIGR02937">
    <property type="entry name" value="sigma70-ECF"/>
    <property type="match status" value="1"/>
</dbReference>
<feature type="domain" description="RNA polymerase sigma factor 70 region 4 type 2" evidence="6">
    <location>
        <begin position="99"/>
        <end position="151"/>
    </location>
</feature>
<dbReference type="PANTHER" id="PTHR43133">
    <property type="entry name" value="RNA POLYMERASE ECF-TYPE SIGMA FACTO"/>
    <property type="match status" value="1"/>
</dbReference>
<reference evidence="7 8" key="1">
    <citation type="submission" date="2021-06" db="EMBL/GenBank/DDBJ databases">
        <title>Bacillus sp. RD4P76, an endophyte from a halophyte.</title>
        <authorList>
            <person name="Sun J.-Q."/>
        </authorList>
    </citation>
    <scope>NUCLEOTIDE SEQUENCE [LARGE SCALE GENOMIC DNA]</scope>
    <source>
        <strain evidence="7 8">JCM 17098</strain>
    </source>
</reference>
<dbReference type="SUPFAM" id="SSF88659">
    <property type="entry name" value="Sigma3 and sigma4 domains of RNA polymerase sigma factors"/>
    <property type="match status" value="1"/>
</dbReference>
<dbReference type="InterPro" id="IPR039425">
    <property type="entry name" value="RNA_pol_sigma-70-like"/>
</dbReference>
<keyword evidence="8" id="KW-1185">Reference proteome</keyword>
<dbReference type="InterPro" id="IPR013249">
    <property type="entry name" value="RNA_pol_sigma70_r4_t2"/>
</dbReference>
<dbReference type="Pfam" id="PF04542">
    <property type="entry name" value="Sigma70_r2"/>
    <property type="match status" value="1"/>
</dbReference>
<dbReference type="EMBL" id="JAHQCR010000076">
    <property type="protein sequence ID" value="MBU9723413.1"/>
    <property type="molecule type" value="Genomic_DNA"/>
</dbReference>
<dbReference type="InterPro" id="IPR013325">
    <property type="entry name" value="RNA_pol_sigma_r2"/>
</dbReference>
<dbReference type="SUPFAM" id="SSF88946">
    <property type="entry name" value="Sigma2 domain of RNA polymerase sigma factors"/>
    <property type="match status" value="1"/>
</dbReference>
<keyword evidence="4" id="KW-0804">Transcription</keyword>
<comment type="caution">
    <text evidence="7">The sequence shown here is derived from an EMBL/GenBank/DDBJ whole genome shotgun (WGS) entry which is preliminary data.</text>
</comment>
<evidence type="ECO:0000313" key="8">
    <source>
        <dbReference type="Proteomes" id="UP000790580"/>
    </source>
</evidence>
<name>A0ABS6JXU0_9BACI</name>
<dbReference type="Proteomes" id="UP000790580">
    <property type="component" value="Unassembled WGS sequence"/>
</dbReference>
<dbReference type="InterPro" id="IPR013324">
    <property type="entry name" value="RNA_pol_sigma_r3/r4-like"/>
</dbReference>
<evidence type="ECO:0000256" key="3">
    <source>
        <dbReference type="ARBA" id="ARBA00023082"/>
    </source>
</evidence>
<dbReference type="InterPro" id="IPR014284">
    <property type="entry name" value="RNA_pol_sigma-70_dom"/>
</dbReference>
<dbReference type="InterPro" id="IPR036388">
    <property type="entry name" value="WH-like_DNA-bd_sf"/>
</dbReference>
<evidence type="ECO:0000256" key="1">
    <source>
        <dbReference type="ARBA" id="ARBA00010641"/>
    </source>
</evidence>
<evidence type="ECO:0000259" key="6">
    <source>
        <dbReference type="Pfam" id="PF08281"/>
    </source>
</evidence>
<dbReference type="Gene3D" id="1.10.10.10">
    <property type="entry name" value="Winged helix-like DNA-binding domain superfamily/Winged helix DNA-binding domain"/>
    <property type="match status" value="1"/>
</dbReference>
<comment type="similarity">
    <text evidence="1">Belongs to the sigma-70 factor family. ECF subfamily.</text>
</comment>
<organism evidence="7 8">
    <name type="scientific">Evansella alkalicola</name>
    <dbReference type="NCBI Taxonomy" id="745819"/>
    <lineage>
        <taxon>Bacteria</taxon>
        <taxon>Bacillati</taxon>
        <taxon>Bacillota</taxon>
        <taxon>Bacilli</taxon>
        <taxon>Bacillales</taxon>
        <taxon>Bacillaceae</taxon>
        <taxon>Evansella</taxon>
    </lineage>
</organism>
<keyword evidence="2" id="KW-0805">Transcription regulation</keyword>
<evidence type="ECO:0000256" key="4">
    <source>
        <dbReference type="ARBA" id="ARBA00023163"/>
    </source>
</evidence>
<protein>
    <submittedName>
        <fullName evidence="7">RNA polymerase sigma factor</fullName>
    </submittedName>
</protein>
<feature type="domain" description="RNA polymerase sigma-70 region 2" evidence="5">
    <location>
        <begin position="4"/>
        <end position="69"/>
    </location>
</feature>
<dbReference type="InterPro" id="IPR007627">
    <property type="entry name" value="RNA_pol_sigma70_r2"/>
</dbReference>
<keyword evidence="3" id="KW-0731">Sigma factor</keyword>